<comment type="caution">
    <text evidence="3">The sequence shown here is derived from an EMBL/GenBank/DDBJ whole genome shotgun (WGS) entry which is preliminary data.</text>
</comment>
<gene>
    <name evidence="3" type="ORF">AWB77_03791</name>
</gene>
<evidence type="ECO:0000256" key="1">
    <source>
        <dbReference type="SAM" id="MobiDB-lite"/>
    </source>
</evidence>
<evidence type="ECO:0000313" key="3">
    <source>
        <dbReference type="EMBL" id="SAK78694.1"/>
    </source>
</evidence>
<keyword evidence="4" id="KW-1185">Reference proteome</keyword>
<dbReference type="RefSeq" id="WP_061135948.1">
    <property type="nucleotide sequence ID" value="NZ_FCNX02000009.1"/>
</dbReference>
<reference evidence="3" key="1">
    <citation type="submission" date="2016-01" db="EMBL/GenBank/DDBJ databases">
        <authorList>
            <person name="Peeters C."/>
        </authorList>
    </citation>
    <scope>NUCLEOTIDE SEQUENCE</scope>
    <source>
        <strain evidence="3">LMG 29320</strain>
    </source>
</reference>
<feature type="chain" id="PRO_5007622739" description="Lipoprotein" evidence="2">
    <location>
        <begin position="24"/>
        <end position="81"/>
    </location>
</feature>
<evidence type="ECO:0000256" key="2">
    <source>
        <dbReference type="SAM" id="SignalP"/>
    </source>
</evidence>
<accession>A0A158C8M1</accession>
<dbReference type="Proteomes" id="UP000054903">
    <property type="component" value="Unassembled WGS sequence"/>
</dbReference>
<organism evidence="3 4">
    <name type="scientific">Caballeronia fortuita</name>
    <dbReference type="NCBI Taxonomy" id="1777138"/>
    <lineage>
        <taxon>Bacteria</taxon>
        <taxon>Pseudomonadati</taxon>
        <taxon>Pseudomonadota</taxon>
        <taxon>Betaproteobacteria</taxon>
        <taxon>Burkholderiales</taxon>
        <taxon>Burkholderiaceae</taxon>
        <taxon>Caballeronia</taxon>
    </lineage>
</organism>
<evidence type="ECO:0008006" key="5">
    <source>
        <dbReference type="Google" id="ProtNLM"/>
    </source>
</evidence>
<keyword evidence="2" id="KW-0732">Signal</keyword>
<feature type="signal peptide" evidence="2">
    <location>
        <begin position="1"/>
        <end position="23"/>
    </location>
</feature>
<dbReference type="OrthoDB" id="9135697at2"/>
<evidence type="ECO:0000313" key="4">
    <source>
        <dbReference type="Proteomes" id="UP000054903"/>
    </source>
</evidence>
<protein>
    <recommendedName>
        <fullName evidence="5">Lipoprotein</fullName>
    </recommendedName>
</protein>
<proteinExistence type="predicted"/>
<dbReference type="EMBL" id="FCNX02000009">
    <property type="protein sequence ID" value="SAK78694.1"/>
    <property type="molecule type" value="Genomic_DNA"/>
</dbReference>
<feature type="region of interest" description="Disordered" evidence="1">
    <location>
        <begin position="37"/>
        <end position="81"/>
    </location>
</feature>
<dbReference type="AlphaFoldDB" id="A0A158C8M1"/>
<sequence length="81" mass="8502">MKAKTIAVLLVASAASSALPAIAHECSAASMPCKSAVKRVSHRENGTQHTKGVRHDTPEASGMQSSKREQHDSIDASYRGG</sequence>
<name>A0A158C8M1_9BURK</name>